<dbReference type="EMBL" id="JABWCS010000170">
    <property type="protein sequence ID" value="NUU58984.1"/>
    <property type="molecule type" value="Genomic_DNA"/>
</dbReference>
<evidence type="ECO:0000313" key="3">
    <source>
        <dbReference type="Proteomes" id="UP000564806"/>
    </source>
</evidence>
<protein>
    <recommendedName>
        <fullName evidence="4">DUF3221 domain-containing protein</fullName>
    </recommendedName>
</protein>
<dbReference type="AlphaFoldDB" id="A0A850EHU5"/>
<proteinExistence type="predicted"/>
<keyword evidence="1" id="KW-0732">Signal</keyword>
<evidence type="ECO:0000313" key="2">
    <source>
        <dbReference type="EMBL" id="NUU58984.1"/>
    </source>
</evidence>
<evidence type="ECO:0008006" key="4">
    <source>
        <dbReference type="Google" id="ProtNLM"/>
    </source>
</evidence>
<feature type="signal peptide" evidence="1">
    <location>
        <begin position="1"/>
        <end position="24"/>
    </location>
</feature>
<evidence type="ECO:0000256" key="1">
    <source>
        <dbReference type="SAM" id="SignalP"/>
    </source>
</evidence>
<gene>
    <name evidence="2" type="ORF">HPT30_01050</name>
</gene>
<keyword evidence="3" id="KW-1185">Reference proteome</keyword>
<comment type="caution">
    <text evidence="2">The sequence shown here is derived from an EMBL/GenBank/DDBJ whole genome shotgun (WGS) entry which is preliminary data.</text>
</comment>
<name>A0A850EHU5_9BACL</name>
<organism evidence="2 3">
    <name type="scientific">Paenibacillus agri</name>
    <dbReference type="NCBI Taxonomy" id="2744309"/>
    <lineage>
        <taxon>Bacteria</taxon>
        <taxon>Bacillati</taxon>
        <taxon>Bacillota</taxon>
        <taxon>Bacilli</taxon>
        <taxon>Bacillales</taxon>
        <taxon>Paenibacillaceae</taxon>
        <taxon>Paenibacillus</taxon>
    </lineage>
</organism>
<dbReference type="PROSITE" id="PS51257">
    <property type="entry name" value="PROKAR_LIPOPROTEIN"/>
    <property type="match status" value="1"/>
</dbReference>
<dbReference type="Proteomes" id="UP000564806">
    <property type="component" value="Unassembled WGS sequence"/>
</dbReference>
<dbReference type="RefSeq" id="WP_175369701.1">
    <property type="nucleotide sequence ID" value="NZ_JABWCS010000170.1"/>
</dbReference>
<feature type="chain" id="PRO_5032998236" description="DUF3221 domain-containing protein" evidence="1">
    <location>
        <begin position="25"/>
        <end position="111"/>
    </location>
</feature>
<reference evidence="2" key="1">
    <citation type="submission" date="2020-06" db="EMBL/GenBank/DDBJ databases">
        <title>Paenibacillus sp. nov., isolated from soil.</title>
        <authorList>
            <person name="Seo Y.L."/>
        </authorList>
    </citation>
    <scope>NUCLEOTIDE SEQUENCE [LARGE SCALE GENOMIC DNA]</scope>
    <source>
        <strain evidence="2">JW14</strain>
    </source>
</reference>
<accession>A0A850EHU5</accession>
<sequence>MKKKLLAGLLAVSACFAISSTSFAAEVTTSTTIAPAVEASEISTQDWHQVVLEMQVGETMWVSGSNFWFLYTNGGIEVGQDGKITALYPGASTVVADLGNDYTLYYTILVK</sequence>